<organism evidence="1 2">
    <name type="scientific">Gigaspora margarita</name>
    <dbReference type="NCBI Taxonomy" id="4874"/>
    <lineage>
        <taxon>Eukaryota</taxon>
        <taxon>Fungi</taxon>
        <taxon>Fungi incertae sedis</taxon>
        <taxon>Mucoromycota</taxon>
        <taxon>Glomeromycotina</taxon>
        <taxon>Glomeromycetes</taxon>
        <taxon>Diversisporales</taxon>
        <taxon>Gigasporaceae</taxon>
        <taxon>Gigaspora</taxon>
    </lineage>
</organism>
<evidence type="ECO:0000313" key="2">
    <source>
        <dbReference type="Proteomes" id="UP000789901"/>
    </source>
</evidence>
<accession>A0ABN7V0Q3</accession>
<comment type="caution">
    <text evidence="1">The sequence shown here is derived from an EMBL/GenBank/DDBJ whole genome shotgun (WGS) entry which is preliminary data.</text>
</comment>
<proteinExistence type="predicted"/>
<feature type="non-terminal residue" evidence="1">
    <location>
        <position position="85"/>
    </location>
</feature>
<evidence type="ECO:0000313" key="1">
    <source>
        <dbReference type="EMBL" id="CAG8714241.1"/>
    </source>
</evidence>
<reference evidence="1 2" key="1">
    <citation type="submission" date="2021-06" db="EMBL/GenBank/DDBJ databases">
        <authorList>
            <person name="Kallberg Y."/>
            <person name="Tangrot J."/>
            <person name="Rosling A."/>
        </authorList>
    </citation>
    <scope>NUCLEOTIDE SEQUENCE [LARGE SCALE GENOMIC DNA]</scope>
    <source>
        <strain evidence="1 2">120-4 pot B 10/14</strain>
    </source>
</reference>
<dbReference type="EMBL" id="CAJVQB010008116">
    <property type="protein sequence ID" value="CAG8714241.1"/>
    <property type="molecule type" value="Genomic_DNA"/>
</dbReference>
<protein>
    <submittedName>
        <fullName evidence="1">24690_t:CDS:1</fullName>
    </submittedName>
</protein>
<gene>
    <name evidence="1" type="ORF">GMARGA_LOCUS12981</name>
</gene>
<dbReference type="Proteomes" id="UP000789901">
    <property type="component" value="Unassembled WGS sequence"/>
</dbReference>
<keyword evidence="2" id="KW-1185">Reference proteome</keyword>
<sequence>MALIYNFAQLDSPFEHKVAVPTLLAEYVKVTLCEGPKEFVVVELAVISELQMPSVRNDKMKRISNRTVSDKAMQTKNRVIPMKSI</sequence>
<name>A0ABN7V0Q3_GIGMA</name>